<proteinExistence type="predicted"/>
<accession>A0AAE8M0K8</accession>
<gene>
    <name evidence="2" type="ORF">FTOL_01511</name>
</gene>
<name>A0AAE8M0K8_9HYPO</name>
<evidence type="ECO:0000256" key="1">
    <source>
        <dbReference type="SAM" id="MobiDB-lite"/>
    </source>
</evidence>
<feature type="region of interest" description="Disordered" evidence="1">
    <location>
        <begin position="74"/>
        <end position="104"/>
    </location>
</feature>
<feature type="compositionally biased region" description="Polar residues" evidence="1">
    <location>
        <begin position="74"/>
        <end position="95"/>
    </location>
</feature>
<evidence type="ECO:0000313" key="2">
    <source>
        <dbReference type="EMBL" id="SPJ71783.1"/>
    </source>
</evidence>
<keyword evidence="3" id="KW-1185">Reference proteome</keyword>
<dbReference type="AlphaFoldDB" id="A0AAE8M0K8"/>
<organism evidence="2 3">
    <name type="scientific">Fusarium torulosum</name>
    <dbReference type="NCBI Taxonomy" id="33205"/>
    <lineage>
        <taxon>Eukaryota</taxon>
        <taxon>Fungi</taxon>
        <taxon>Dikarya</taxon>
        <taxon>Ascomycota</taxon>
        <taxon>Pezizomycotina</taxon>
        <taxon>Sordariomycetes</taxon>
        <taxon>Hypocreomycetidae</taxon>
        <taxon>Hypocreales</taxon>
        <taxon>Nectriaceae</taxon>
        <taxon>Fusarium</taxon>
    </lineage>
</organism>
<protein>
    <submittedName>
        <fullName evidence="2">Uncharacterized protein</fullName>
    </submittedName>
</protein>
<dbReference type="Proteomes" id="UP001187734">
    <property type="component" value="Unassembled WGS sequence"/>
</dbReference>
<sequence length="104" mass="10740">MSSSSAFPNPSMPVRGCQDALADTDWASFAADCNDFSLTPDDLEALRLYVEATTTTGSIANESILGATFGASSMPTLSRTSSNTEPHSQEDSVVSSGGEDILAG</sequence>
<dbReference type="EMBL" id="ONZP01000046">
    <property type="protein sequence ID" value="SPJ71783.1"/>
    <property type="molecule type" value="Genomic_DNA"/>
</dbReference>
<reference evidence="2" key="1">
    <citation type="submission" date="2018-03" db="EMBL/GenBank/DDBJ databases">
        <authorList>
            <person name="Guldener U."/>
        </authorList>
    </citation>
    <scope>NUCLEOTIDE SEQUENCE</scope>
</reference>
<evidence type="ECO:0000313" key="3">
    <source>
        <dbReference type="Proteomes" id="UP001187734"/>
    </source>
</evidence>
<comment type="caution">
    <text evidence="2">The sequence shown here is derived from an EMBL/GenBank/DDBJ whole genome shotgun (WGS) entry which is preliminary data.</text>
</comment>